<dbReference type="AlphaFoldDB" id="A0A1V8T5H0"/>
<dbReference type="InterPro" id="IPR016040">
    <property type="entry name" value="NAD(P)-bd_dom"/>
</dbReference>
<feature type="domain" description="NAD(P)-binding" evidence="2">
    <location>
        <begin position="8"/>
        <end position="225"/>
    </location>
</feature>
<proteinExistence type="inferred from homology"/>
<dbReference type="SUPFAM" id="SSF51735">
    <property type="entry name" value="NAD(P)-binding Rossmann-fold domains"/>
    <property type="match status" value="1"/>
</dbReference>
<evidence type="ECO:0000256" key="1">
    <source>
        <dbReference type="ARBA" id="ARBA00038376"/>
    </source>
</evidence>
<accession>A0A1V8T5H0</accession>
<dbReference type="InterPro" id="IPR051606">
    <property type="entry name" value="Polyketide_Oxido-like"/>
</dbReference>
<sequence length="264" mass="28369">MVTHALLGATGATGSAILRALLVNPPTDLQLNILVRSKSKLIAAFPDLTTKPKFPVTITEGPISSVEDMKACIRGADVIHMCIATNVPTASNRVAQDTIETIVAALRDLRDESGTEFVVPTILVLRSGSLNDEYNKAIPAPVHAFLMFALHYVYHDLDLACKYLESVAEEGGKTLLHLIFVDPGSIHDSGPTPTGHTFISDVKATPPQPGISYADLGAAFVELADRRKEFRGQAVIVGATGKVEEHWLPLVSNMLWGLKARIIG</sequence>
<comment type="similarity">
    <text evidence="1">Belongs to the avfA family.</text>
</comment>
<dbReference type="PANTHER" id="PTHR43355:SF2">
    <property type="entry name" value="FLAVIN REDUCTASE (NADPH)"/>
    <property type="match status" value="1"/>
</dbReference>
<dbReference type="OrthoDB" id="10254221at2759"/>
<dbReference type="InterPro" id="IPR036291">
    <property type="entry name" value="NAD(P)-bd_dom_sf"/>
</dbReference>
<dbReference type="Proteomes" id="UP000192596">
    <property type="component" value="Unassembled WGS sequence"/>
</dbReference>
<organism evidence="3 4">
    <name type="scientific">Cryoendolithus antarcticus</name>
    <dbReference type="NCBI Taxonomy" id="1507870"/>
    <lineage>
        <taxon>Eukaryota</taxon>
        <taxon>Fungi</taxon>
        <taxon>Dikarya</taxon>
        <taxon>Ascomycota</taxon>
        <taxon>Pezizomycotina</taxon>
        <taxon>Dothideomycetes</taxon>
        <taxon>Dothideomycetidae</taxon>
        <taxon>Cladosporiales</taxon>
        <taxon>Cladosporiaceae</taxon>
        <taxon>Cryoendolithus</taxon>
    </lineage>
</organism>
<name>A0A1V8T5H0_9PEZI</name>
<dbReference type="GO" id="GO:0016646">
    <property type="term" value="F:oxidoreductase activity, acting on the CH-NH group of donors, NAD or NADP as acceptor"/>
    <property type="evidence" value="ECO:0007669"/>
    <property type="project" value="TreeGrafter"/>
</dbReference>
<dbReference type="Pfam" id="PF13460">
    <property type="entry name" value="NAD_binding_10"/>
    <property type="match status" value="1"/>
</dbReference>
<evidence type="ECO:0000313" key="3">
    <source>
        <dbReference type="EMBL" id="OQO06663.1"/>
    </source>
</evidence>
<dbReference type="InParanoid" id="A0A1V8T5H0"/>
<dbReference type="STRING" id="1507870.A0A1V8T5H0"/>
<dbReference type="Gene3D" id="3.40.50.720">
    <property type="entry name" value="NAD(P)-binding Rossmann-like Domain"/>
    <property type="match status" value="1"/>
</dbReference>
<dbReference type="PANTHER" id="PTHR43355">
    <property type="entry name" value="FLAVIN REDUCTASE (NADPH)"/>
    <property type="match status" value="1"/>
</dbReference>
<dbReference type="EMBL" id="NAJO01000016">
    <property type="protein sequence ID" value="OQO06663.1"/>
    <property type="molecule type" value="Genomic_DNA"/>
</dbReference>
<protein>
    <recommendedName>
        <fullName evidence="2">NAD(P)-binding domain-containing protein</fullName>
    </recommendedName>
</protein>
<evidence type="ECO:0000313" key="4">
    <source>
        <dbReference type="Proteomes" id="UP000192596"/>
    </source>
</evidence>
<gene>
    <name evidence="3" type="ORF">B0A48_08450</name>
</gene>
<comment type="caution">
    <text evidence="3">The sequence shown here is derived from an EMBL/GenBank/DDBJ whole genome shotgun (WGS) entry which is preliminary data.</text>
</comment>
<reference evidence="4" key="1">
    <citation type="submission" date="2017-03" db="EMBL/GenBank/DDBJ databases">
        <title>Genomes of endolithic fungi from Antarctica.</title>
        <authorList>
            <person name="Coleine C."/>
            <person name="Masonjones S."/>
            <person name="Stajich J.E."/>
        </authorList>
    </citation>
    <scope>NUCLEOTIDE SEQUENCE [LARGE SCALE GENOMIC DNA]</scope>
    <source>
        <strain evidence="4">CCFEE 5527</strain>
    </source>
</reference>
<evidence type="ECO:0000259" key="2">
    <source>
        <dbReference type="Pfam" id="PF13460"/>
    </source>
</evidence>
<keyword evidence="4" id="KW-1185">Reference proteome</keyword>